<gene>
    <name evidence="1" type="ORF">ADIWIN_1805</name>
</gene>
<proteinExistence type="predicted"/>
<organism evidence="1 2">
    <name type="scientific">Winogradskyella psychrotolerans RS-3</name>
    <dbReference type="NCBI Taxonomy" id="641526"/>
    <lineage>
        <taxon>Bacteria</taxon>
        <taxon>Pseudomonadati</taxon>
        <taxon>Bacteroidota</taxon>
        <taxon>Flavobacteriia</taxon>
        <taxon>Flavobacteriales</taxon>
        <taxon>Flavobacteriaceae</taxon>
        <taxon>Winogradskyella</taxon>
    </lineage>
</organism>
<comment type="caution">
    <text evidence="1">The sequence shown here is derived from an EMBL/GenBank/DDBJ whole genome shotgun (WGS) entry which is preliminary data.</text>
</comment>
<dbReference type="RefSeq" id="WP_020897622.1">
    <property type="nucleotide sequence ID" value="NZ_ATMR01000095.1"/>
</dbReference>
<dbReference type="OrthoDB" id="1164322at2"/>
<name>S7X1X2_9FLAO</name>
<accession>S7X1X2</accession>
<reference evidence="1 2" key="1">
    <citation type="journal article" date="2013" name="Genome Announc.">
        <title>Draft Genome Sequence of Winogradskyella psychrotolerans RS-3T, Isolated from the Marine Transect of Kongsfjorden, Ny-Alesund, Svalbard, Arctic Ocean.</title>
        <authorList>
            <person name="Kumar Pinnaka A."/>
            <person name="Ara S."/>
            <person name="Singh A."/>
            <person name="Shivaji S."/>
        </authorList>
    </citation>
    <scope>NUCLEOTIDE SEQUENCE [LARGE SCALE GENOMIC DNA]</scope>
    <source>
        <strain evidence="1 2">RS-3</strain>
    </source>
</reference>
<dbReference type="Proteomes" id="UP000014962">
    <property type="component" value="Unassembled WGS sequence"/>
</dbReference>
<protein>
    <submittedName>
        <fullName evidence="1">Uncharacterized protein</fullName>
    </submittedName>
</protein>
<dbReference type="AlphaFoldDB" id="S7X1X2"/>
<keyword evidence="2" id="KW-1185">Reference proteome</keyword>
<evidence type="ECO:0000313" key="1">
    <source>
        <dbReference type="EMBL" id="EPR73024.1"/>
    </source>
</evidence>
<sequence length="83" mass="8638">MLQNILNLEGVTVLGKTQQGAINGGGSCRLTTLTNNDSEEYIIMGGSVGETAESQTAAAQQACGQLLENADRCFYDCSHDGPG</sequence>
<dbReference type="STRING" id="641526.ADIWIN_1805"/>
<evidence type="ECO:0000313" key="2">
    <source>
        <dbReference type="Proteomes" id="UP000014962"/>
    </source>
</evidence>
<dbReference type="EMBL" id="ATMR01000095">
    <property type="protein sequence ID" value="EPR73024.1"/>
    <property type="molecule type" value="Genomic_DNA"/>
</dbReference>